<protein>
    <recommendedName>
        <fullName evidence="5">Cystine transport system permease protein</fullName>
    </recommendedName>
</protein>
<reference evidence="1 4" key="2">
    <citation type="submission" date="2019-07" db="EMBL/GenBank/DDBJ databases">
        <title>Whole genome shotgun sequence of Alkalibacterium putridalgicola NBRC 103243.</title>
        <authorList>
            <person name="Hosoyama A."/>
            <person name="Uohara A."/>
            <person name="Ohji S."/>
            <person name="Ichikawa N."/>
        </authorList>
    </citation>
    <scope>NUCLEOTIDE SEQUENCE [LARGE SCALE GENOMIC DNA]</scope>
    <source>
        <strain evidence="1 4">NBRC 103243</strain>
    </source>
</reference>
<gene>
    <name evidence="1" type="ORF">APU01nite_05480</name>
    <name evidence="2" type="ORF">SAMN04488100_11929</name>
</gene>
<sequence>MEEVMIEFYKGKDEQAFLDRWQKEHGTLSEEQIDELYADIADAIDEAVKKGEHELGKTYNYQGVEVGRSDFNAFYSLYIFEATKD</sequence>
<evidence type="ECO:0000313" key="1">
    <source>
        <dbReference type="EMBL" id="GEK88509.1"/>
    </source>
</evidence>
<keyword evidence="4" id="KW-1185">Reference proteome</keyword>
<organism evidence="2 3">
    <name type="scientific">Alkalibacterium putridalgicola</name>
    <dbReference type="NCBI Taxonomy" id="426703"/>
    <lineage>
        <taxon>Bacteria</taxon>
        <taxon>Bacillati</taxon>
        <taxon>Bacillota</taxon>
        <taxon>Bacilli</taxon>
        <taxon>Lactobacillales</taxon>
        <taxon>Carnobacteriaceae</taxon>
        <taxon>Alkalibacterium</taxon>
    </lineage>
</organism>
<evidence type="ECO:0008006" key="5">
    <source>
        <dbReference type="Google" id="ProtNLM"/>
    </source>
</evidence>
<dbReference type="Proteomes" id="UP000198548">
    <property type="component" value="Unassembled WGS sequence"/>
</dbReference>
<evidence type="ECO:0000313" key="3">
    <source>
        <dbReference type="Proteomes" id="UP000198548"/>
    </source>
</evidence>
<evidence type="ECO:0000313" key="2">
    <source>
        <dbReference type="EMBL" id="SEL99457.1"/>
    </source>
</evidence>
<name>A0A1H7USP0_9LACT</name>
<dbReference type="STRING" id="426703.SAMN04488100_11929"/>
<dbReference type="OrthoDB" id="2157603at2"/>
<dbReference type="Proteomes" id="UP000321425">
    <property type="component" value="Unassembled WGS sequence"/>
</dbReference>
<proteinExistence type="predicted"/>
<dbReference type="RefSeq" id="WP_091488535.1">
    <property type="nucleotide sequence ID" value="NZ_BJUX01000004.1"/>
</dbReference>
<dbReference type="EMBL" id="BJUX01000004">
    <property type="protein sequence ID" value="GEK88509.1"/>
    <property type="molecule type" value="Genomic_DNA"/>
</dbReference>
<reference evidence="2 3" key="1">
    <citation type="submission" date="2016-10" db="EMBL/GenBank/DDBJ databases">
        <authorList>
            <person name="de Groot N.N."/>
        </authorList>
    </citation>
    <scope>NUCLEOTIDE SEQUENCE [LARGE SCALE GENOMIC DNA]</scope>
    <source>
        <strain evidence="2 3">DSM 19182</strain>
    </source>
</reference>
<accession>A0A1H7USP0</accession>
<dbReference type="AlphaFoldDB" id="A0A1H7USP0"/>
<dbReference type="EMBL" id="FOBL01000019">
    <property type="protein sequence ID" value="SEL99457.1"/>
    <property type="molecule type" value="Genomic_DNA"/>
</dbReference>
<evidence type="ECO:0000313" key="4">
    <source>
        <dbReference type="Proteomes" id="UP000321425"/>
    </source>
</evidence>